<keyword evidence="8" id="KW-0902">Two-component regulatory system</keyword>
<dbReference type="EMBL" id="LT799839">
    <property type="protein sequence ID" value="SLK10217.1"/>
    <property type="molecule type" value="Genomic_DNA"/>
</dbReference>
<evidence type="ECO:0000313" key="11">
    <source>
        <dbReference type="Proteomes" id="UP000190476"/>
    </source>
</evidence>
<dbReference type="InterPro" id="IPR004358">
    <property type="entry name" value="Sig_transdc_His_kin-like_C"/>
</dbReference>
<evidence type="ECO:0000256" key="4">
    <source>
        <dbReference type="ARBA" id="ARBA00022679"/>
    </source>
</evidence>
<dbReference type="PROSITE" id="PS50109">
    <property type="entry name" value="HIS_KIN"/>
    <property type="match status" value="1"/>
</dbReference>
<evidence type="ECO:0000256" key="8">
    <source>
        <dbReference type="ARBA" id="ARBA00023012"/>
    </source>
</evidence>
<gene>
    <name evidence="10" type="ORF">CCH01_00380</name>
</gene>
<keyword evidence="7" id="KW-0067">ATP-binding</keyword>
<dbReference type="GO" id="GO:0000155">
    <property type="term" value="F:phosphorelay sensor kinase activity"/>
    <property type="evidence" value="ECO:0007669"/>
    <property type="project" value="InterPro"/>
</dbReference>
<evidence type="ECO:0000313" key="10">
    <source>
        <dbReference type="EMBL" id="SLK10217.1"/>
    </source>
</evidence>
<evidence type="ECO:0000256" key="7">
    <source>
        <dbReference type="ARBA" id="ARBA00022840"/>
    </source>
</evidence>
<dbReference type="SMART" id="SM00387">
    <property type="entry name" value="HATPase_c"/>
    <property type="match status" value="1"/>
</dbReference>
<feature type="domain" description="Histidine kinase" evidence="9">
    <location>
        <begin position="46"/>
        <end position="265"/>
    </location>
</feature>
<dbReference type="PRINTS" id="PR00344">
    <property type="entry name" value="BCTRLSENSOR"/>
</dbReference>
<organism evidence="10 11">
    <name type="scientific">Clostridium chauvoei JF4335</name>
    <dbReference type="NCBI Taxonomy" id="1351755"/>
    <lineage>
        <taxon>Bacteria</taxon>
        <taxon>Bacillati</taxon>
        <taxon>Bacillota</taxon>
        <taxon>Clostridia</taxon>
        <taxon>Eubacteriales</taxon>
        <taxon>Clostridiaceae</taxon>
        <taxon>Clostridium</taxon>
    </lineage>
</organism>
<dbReference type="InterPro" id="IPR036097">
    <property type="entry name" value="HisK_dim/P_sf"/>
</dbReference>
<dbReference type="InterPro" id="IPR003594">
    <property type="entry name" value="HATPase_dom"/>
</dbReference>
<evidence type="ECO:0000256" key="1">
    <source>
        <dbReference type="ARBA" id="ARBA00000085"/>
    </source>
</evidence>
<proteinExistence type="predicted"/>
<dbReference type="CDD" id="cd00075">
    <property type="entry name" value="HATPase"/>
    <property type="match status" value="1"/>
</dbReference>
<dbReference type="InterPro" id="IPR005467">
    <property type="entry name" value="His_kinase_dom"/>
</dbReference>
<keyword evidence="6 10" id="KW-0418">Kinase</keyword>
<accession>A0A1U6IQA6</accession>
<keyword evidence="4" id="KW-0808">Transferase</keyword>
<keyword evidence="3" id="KW-0597">Phosphoprotein</keyword>
<dbReference type="FunFam" id="3.30.565.10:FF:000037">
    <property type="entry name" value="Hybrid sensor histidine kinase/response regulator"/>
    <property type="match status" value="1"/>
</dbReference>
<evidence type="ECO:0000256" key="3">
    <source>
        <dbReference type="ARBA" id="ARBA00022553"/>
    </source>
</evidence>
<dbReference type="SUPFAM" id="SSF55874">
    <property type="entry name" value="ATPase domain of HSP90 chaperone/DNA topoisomerase II/histidine kinase"/>
    <property type="match status" value="1"/>
</dbReference>
<keyword evidence="5" id="KW-0547">Nucleotide-binding</keyword>
<dbReference type="PANTHER" id="PTHR43547">
    <property type="entry name" value="TWO-COMPONENT HISTIDINE KINASE"/>
    <property type="match status" value="1"/>
</dbReference>
<dbReference type="EC" id="2.7.13.3" evidence="2"/>
<name>A0A1U6IQA6_9CLOT</name>
<dbReference type="InterPro" id="IPR003661">
    <property type="entry name" value="HisK_dim/P_dom"/>
</dbReference>
<comment type="catalytic activity">
    <reaction evidence="1">
        <text>ATP + protein L-histidine = ADP + protein N-phospho-L-histidine.</text>
        <dbReference type="EC" id="2.7.13.3"/>
    </reaction>
</comment>
<dbReference type="PANTHER" id="PTHR43547:SF2">
    <property type="entry name" value="HYBRID SIGNAL TRANSDUCTION HISTIDINE KINASE C"/>
    <property type="match status" value="1"/>
</dbReference>
<dbReference type="InterPro" id="IPR036890">
    <property type="entry name" value="HATPase_C_sf"/>
</dbReference>
<dbReference type="OrthoDB" id="9813394at2"/>
<dbReference type="Gene3D" id="3.30.565.10">
    <property type="entry name" value="Histidine kinase-like ATPase, C-terminal domain"/>
    <property type="match status" value="1"/>
</dbReference>
<evidence type="ECO:0000256" key="2">
    <source>
        <dbReference type="ARBA" id="ARBA00012438"/>
    </source>
</evidence>
<dbReference type="RefSeq" id="WP_079480996.1">
    <property type="nucleotide sequence ID" value="NZ_CBML010000007.1"/>
</dbReference>
<dbReference type="AlphaFoldDB" id="A0A1U6IQA6"/>
<dbReference type="SUPFAM" id="SSF47384">
    <property type="entry name" value="Homodimeric domain of signal transducing histidine kinase"/>
    <property type="match status" value="1"/>
</dbReference>
<dbReference type="GeneID" id="66300261"/>
<dbReference type="CDD" id="cd00082">
    <property type="entry name" value="HisKA"/>
    <property type="match status" value="1"/>
</dbReference>
<dbReference type="GO" id="GO:0005524">
    <property type="term" value="F:ATP binding"/>
    <property type="evidence" value="ECO:0007669"/>
    <property type="project" value="UniProtKB-KW"/>
</dbReference>
<keyword evidence="11" id="KW-1185">Reference proteome</keyword>
<sequence length="294" mass="34095">MSDTKLLSKSNIELNDITLNANYIRLKEMIEELKEKNVRQEDFLLNISHDMRAHLNVIISVMQCIDYGSVDISDKKALEYMNIVKRNSFKMLKLINNLIDTTRLENNYYILNKKNIDIVSMIEGTISCIDRYAKQKNIQLIFDTNEEECIIAADPEVIDRIIMNLISNAIKFSPEYKNIFIDLYVSREEIQISVTDEGIGIPEDEQKRIFDRFYQIKKKKSNENLGSGIGLDLVNYLVKTHNGSIEIISKESMGTTFIVKLPITRIKETKEVVKRSSSEKIQMLEIEFSDIYLT</sequence>
<reference evidence="11" key="1">
    <citation type="submission" date="2017-03" db="EMBL/GenBank/DDBJ databases">
        <authorList>
            <person name="Falquet L."/>
            <person name="Falquet L."/>
        </authorList>
    </citation>
    <scope>NUCLEOTIDE SEQUENCE [LARGE SCALE GENOMIC DNA]</scope>
</reference>
<dbReference type="Proteomes" id="UP000190476">
    <property type="component" value="Chromosome I"/>
</dbReference>
<dbReference type="STRING" id="1351755.CCH01_00380"/>
<evidence type="ECO:0000256" key="5">
    <source>
        <dbReference type="ARBA" id="ARBA00022741"/>
    </source>
</evidence>
<evidence type="ECO:0000259" key="9">
    <source>
        <dbReference type="PROSITE" id="PS50109"/>
    </source>
</evidence>
<evidence type="ECO:0000256" key="6">
    <source>
        <dbReference type="ARBA" id="ARBA00022777"/>
    </source>
</evidence>
<protein>
    <recommendedName>
        <fullName evidence="2">histidine kinase</fullName>
        <ecNumber evidence="2">2.7.13.3</ecNumber>
    </recommendedName>
</protein>
<dbReference type="Pfam" id="PF02518">
    <property type="entry name" value="HATPase_c"/>
    <property type="match status" value="1"/>
</dbReference>
<dbReference type="Gene3D" id="1.10.287.130">
    <property type="match status" value="1"/>
</dbReference>